<comment type="caution">
    <text evidence="2">The sequence shown here is derived from an EMBL/GenBank/DDBJ whole genome shotgun (WGS) entry which is preliminary data.</text>
</comment>
<evidence type="ECO:0000313" key="2">
    <source>
        <dbReference type="EMBL" id="EPY16253.1"/>
    </source>
</evidence>
<dbReference type="Proteomes" id="UP000015354">
    <property type="component" value="Unassembled WGS sequence"/>
</dbReference>
<dbReference type="AlphaFoldDB" id="S9TIQ9"/>
<gene>
    <name evidence="2" type="ORF">STCU_11451</name>
</gene>
<feature type="region of interest" description="Disordered" evidence="1">
    <location>
        <begin position="120"/>
        <end position="164"/>
    </location>
</feature>
<dbReference type="OrthoDB" id="248132at2759"/>
<proteinExistence type="predicted"/>
<feature type="compositionally biased region" description="Basic residues" evidence="1">
    <location>
        <begin position="150"/>
        <end position="164"/>
    </location>
</feature>
<reference evidence="2 3" key="1">
    <citation type="journal article" date="2013" name="PLoS ONE">
        <title>Predicting the Proteins of Angomonas deanei, Strigomonas culicis and Their Respective Endosymbionts Reveals New Aspects of the Trypanosomatidae Family.</title>
        <authorList>
            <person name="Motta M.C."/>
            <person name="Martins A.C."/>
            <person name="de Souza S.S."/>
            <person name="Catta-Preta C.M."/>
            <person name="Silva R."/>
            <person name="Klein C.C."/>
            <person name="de Almeida L.G."/>
            <person name="de Lima Cunha O."/>
            <person name="Ciapina L.P."/>
            <person name="Brocchi M."/>
            <person name="Colabardini A.C."/>
            <person name="de Araujo Lima B."/>
            <person name="Machado C.R."/>
            <person name="de Almeida Soares C.M."/>
            <person name="Probst C.M."/>
            <person name="de Menezes C.B."/>
            <person name="Thompson C.E."/>
            <person name="Bartholomeu D.C."/>
            <person name="Gradia D.F."/>
            <person name="Pavoni D.P."/>
            <person name="Grisard E.C."/>
            <person name="Fantinatti-Garboggini F."/>
            <person name="Marchini F.K."/>
            <person name="Rodrigues-Luiz G.F."/>
            <person name="Wagner G."/>
            <person name="Goldman G.H."/>
            <person name="Fietto J.L."/>
            <person name="Elias M.C."/>
            <person name="Goldman M.H."/>
            <person name="Sagot M.F."/>
            <person name="Pereira M."/>
            <person name="Stoco P.H."/>
            <person name="de Mendonca-Neto R.P."/>
            <person name="Teixeira S.M."/>
            <person name="Maciel T.E."/>
            <person name="de Oliveira Mendes T.A."/>
            <person name="Urmenyi T.P."/>
            <person name="de Souza W."/>
            <person name="Schenkman S."/>
            <person name="de Vasconcelos A.T."/>
        </authorList>
    </citation>
    <scope>NUCLEOTIDE SEQUENCE [LARGE SCALE GENOMIC DNA]</scope>
</reference>
<keyword evidence="3" id="KW-1185">Reference proteome</keyword>
<protein>
    <submittedName>
        <fullName evidence="2">Uncharacterized protein</fullName>
    </submittedName>
</protein>
<organism evidence="2 3">
    <name type="scientific">Strigomonas culicis</name>
    <dbReference type="NCBI Taxonomy" id="28005"/>
    <lineage>
        <taxon>Eukaryota</taxon>
        <taxon>Discoba</taxon>
        <taxon>Euglenozoa</taxon>
        <taxon>Kinetoplastea</taxon>
        <taxon>Metakinetoplastina</taxon>
        <taxon>Trypanosomatida</taxon>
        <taxon>Trypanosomatidae</taxon>
        <taxon>Strigomonadinae</taxon>
        <taxon>Strigomonas</taxon>
    </lineage>
</organism>
<sequence length="164" mass="18644">MGNTNQTEGPKSFFCISNRYGGHTNNASRDDDLNMASRKRVRTDERAHHPSQPHANMYMTNEDGTTVLRTTAIHAFDDTNNNTNNNKFDFFATQEDAFLNDINGINETQKERLVKKKQRMHKDANTKQPIATHYAHPQSKSDTAILGKKSSSKTAKKGKLHFKY</sequence>
<dbReference type="EMBL" id="ATMH01011410">
    <property type="protein sequence ID" value="EPY16253.1"/>
    <property type="molecule type" value="Genomic_DNA"/>
</dbReference>
<evidence type="ECO:0000256" key="1">
    <source>
        <dbReference type="SAM" id="MobiDB-lite"/>
    </source>
</evidence>
<name>S9TIQ9_9TRYP</name>
<accession>S9TIQ9</accession>
<evidence type="ECO:0000313" key="3">
    <source>
        <dbReference type="Proteomes" id="UP000015354"/>
    </source>
</evidence>
<feature type="region of interest" description="Disordered" evidence="1">
    <location>
        <begin position="39"/>
        <end position="59"/>
    </location>
</feature>